<dbReference type="AlphaFoldDB" id="A0A5A7QPW8"/>
<dbReference type="EMBL" id="BKCP01007815">
    <property type="protein sequence ID" value="GER47274.1"/>
    <property type="molecule type" value="Genomic_DNA"/>
</dbReference>
<keyword evidence="1" id="KW-0240">DNA-directed RNA polymerase</keyword>
<proteinExistence type="predicted"/>
<sequence>MNLAADCPVATGIIMRFAASATTTSPLFEATVQRWSLRRVLEAPLSQGRGEEVLNDDDVVTLRRLCRQRDLQLQLEMVLLESGSDVKSEVGEMKSGPDSSGLGKIKLDSMIARSESLASQWRNSEVGRDCDWASEE</sequence>
<protein>
    <submittedName>
        <fullName evidence="1">DNA-directed RNA polymerase subunit alpha</fullName>
    </submittedName>
</protein>
<organism evidence="1 2">
    <name type="scientific">Striga asiatica</name>
    <name type="common">Asiatic witchweed</name>
    <name type="synonym">Buchnera asiatica</name>
    <dbReference type="NCBI Taxonomy" id="4170"/>
    <lineage>
        <taxon>Eukaryota</taxon>
        <taxon>Viridiplantae</taxon>
        <taxon>Streptophyta</taxon>
        <taxon>Embryophyta</taxon>
        <taxon>Tracheophyta</taxon>
        <taxon>Spermatophyta</taxon>
        <taxon>Magnoliopsida</taxon>
        <taxon>eudicotyledons</taxon>
        <taxon>Gunneridae</taxon>
        <taxon>Pentapetalae</taxon>
        <taxon>asterids</taxon>
        <taxon>lamiids</taxon>
        <taxon>Lamiales</taxon>
        <taxon>Orobanchaceae</taxon>
        <taxon>Buchnereae</taxon>
        <taxon>Striga</taxon>
    </lineage>
</organism>
<comment type="caution">
    <text evidence="1">The sequence shown here is derived from an EMBL/GenBank/DDBJ whole genome shotgun (WGS) entry which is preliminary data.</text>
</comment>
<gene>
    <name evidence="1" type="ORF">STAS_24367</name>
</gene>
<dbReference type="Proteomes" id="UP000325081">
    <property type="component" value="Unassembled WGS sequence"/>
</dbReference>
<keyword evidence="2" id="KW-1185">Reference proteome</keyword>
<reference evidence="2" key="1">
    <citation type="journal article" date="2019" name="Curr. Biol.">
        <title>Genome Sequence of Striga asiatica Provides Insight into the Evolution of Plant Parasitism.</title>
        <authorList>
            <person name="Yoshida S."/>
            <person name="Kim S."/>
            <person name="Wafula E.K."/>
            <person name="Tanskanen J."/>
            <person name="Kim Y.M."/>
            <person name="Honaas L."/>
            <person name="Yang Z."/>
            <person name="Spallek T."/>
            <person name="Conn C.E."/>
            <person name="Ichihashi Y."/>
            <person name="Cheong K."/>
            <person name="Cui S."/>
            <person name="Der J.P."/>
            <person name="Gundlach H."/>
            <person name="Jiao Y."/>
            <person name="Hori C."/>
            <person name="Ishida J.K."/>
            <person name="Kasahara H."/>
            <person name="Kiba T."/>
            <person name="Kim M.S."/>
            <person name="Koo N."/>
            <person name="Laohavisit A."/>
            <person name="Lee Y.H."/>
            <person name="Lumba S."/>
            <person name="McCourt P."/>
            <person name="Mortimer J.C."/>
            <person name="Mutuku J.M."/>
            <person name="Nomura T."/>
            <person name="Sasaki-Sekimoto Y."/>
            <person name="Seto Y."/>
            <person name="Wang Y."/>
            <person name="Wakatake T."/>
            <person name="Sakakibara H."/>
            <person name="Demura T."/>
            <person name="Yamaguchi S."/>
            <person name="Yoneyama K."/>
            <person name="Manabe R.I."/>
            <person name="Nelson D.C."/>
            <person name="Schulman A.H."/>
            <person name="Timko M.P."/>
            <person name="dePamphilis C.W."/>
            <person name="Choi D."/>
            <person name="Shirasu K."/>
        </authorList>
    </citation>
    <scope>NUCLEOTIDE SEQUENCE [LARGE SCALE GENOMIC DNA]</scope>
    <source>
        <strain evidence="2">cv. UVA1</strain>
    </source>
</reference>
<name>A0A5A7QPW8_STRAF</name>
<evidence type="ECO:0000313" key="2">
    <source>
        <dbReference type="Proteomes" id="UP000325081"/>
    </source>
</evidence>
<dbReference type="GO" id="GO:0000428">
    <property type="term" value="C:DNA-directed RNA polymerase complex"/>
    <property type="evidence" value="ECO:0007669"/>
    <property type="project" value="UniProtKB-KW"/>
</dbReference>
<accession>A0A5A7QPW8</accession>
<keyword evidence="1" id="KW-0804">Transcription</keyword>
<evidence type="ECO:0000313" key="1">
    <source>
        <dbReference type="EMBL" id="GER47274.1"/>
    </source>
</evidence>